<keyword evidence="2" id="KW-1185">Reference proteome</keyword>
<evidence type="ECO:0000313" key="1">
    <source>
        <dbReference type="EMBL" id="SFZ80921.1"/>
    </source>
</evidence>
<dbReference type="Proteomes" id="UP000231564">
    <property type="component" value="Chromosome MARIT"/>
</dbReference>
<reference evidence="1 2" key="1">
    <citation type="submission" date="2016-11" db="EMBL/GenBank/DDBJ databases">
        <authorList>
            <person name="Jaros S."/>
            <person name="Januszkiewicz K."/>
            <person name="Wedrychowicz H."/>
        </authorList>
    </citation>
    <scope>NUCLEOTIDE SEQUENCE [LARGE SCALE GENOMIC DNA]</scope>
    <source>
        <strain evidence="1">NCIMB 2154T</strain>
    </source>
</reference>
<organism evidence="1 2">
    <name type="scientific">Tenacibaculum maritimum NCIMB 2154</name>
    <dbReference type="NCBI Taxonomy" id="1349785"/>
    <lineage>
        <taxon>Bacteria</taxon>
        <taxon>Pseudomonadati</taxon>
        <taxon>Bacteroidota</taxon>
        <taxon>Flavobacteriia</taxon>
        <taxon>Flavobacteriales</taxon>
        <taxon>Flavobacteriaceae</taxon>
        <taxon>Tenacibaculum</taxon>
    </lineage>
</organism>
<sequence>MKKKFLILALGLVCTANYSQEKKQISSIDAQRPTLTESYSIVDTNMLQLENGIDFYETSDTSYNTFLRGAISDRIELRAATDYKTLNTVGAKAVVMAPNKTVLGIGTSFIYNRNLDNKSNDFRLAMSKSFNKLFVTYNLGYDVDFYNIFLVGVPISKEFNYFVEYYNNTLIDRVHTGVTWIFHKDIQVDINGGWMENEEWYGGVGLSFRLR</sequence>
<dbReference type="AlphaFoldDB" id="A0A2H1E8P2"/>
<dbReference type="RefSeq" id="WP_024741671.1">
    <property type="nucleotide sequence ID" value="NZ_BAUG01000032.1"/>
</dbReference>
<gene>
    <name evidence="1" type="ORF">MARIT_0865</name>
</gene>
<proteinExistence type="predicted"/>
<evidence type="ECO:0000313" key="2">
    <source>
        <dbReference type="Proteomes" id="UP000231564"/>
    </source>
</evidence>
<dbReference type="EMBL" id="LT634361">
    <property type="protein sequence ID" value="SFZ80921.1"/>
    <property type="molecule type" value="Genomic_DNA"/>
</dbReference>
<protein>
    <submittedName>
        <fullName evidence="1">Uncharacterized protein</fullName>
    </submittedName>
</protein>
<name>A0A2H1E8P2_9FLAO</name>
<accession>A0A2H1E8P2</accession>
<dbReference type="STRING" id="1349785.GCA_000509405_01033"/>
<dbReference type="GeneID" id="47722432"/>
<dbReference type="OrthoDB" id="1467268at2"/>
<dbReference type="KEGG" id="tmar:MARIT_0865"/>